<dbReference type="InterPro" id="IPR043472">
    <property type="entry name" value="Macro_dom-like"/>
</dbReference>
<dbReference type="GO" id="GO:0030145">
    <property type="term" value="F:manganese ion binding"/>
    <property type="evidence" value="ECO:0007669"/>
    <property type="project" value="InterPro"/>
</dbReference>
<keyword evidence="4" id="KW-0645">Protease</keyword>
<proteinExistence type="inferred from homology"/>
<dbReference type="InterPro" id="IPR011356">
    <property type="entry name" value="Leucine_aapep/pepB"/>
</dbReference>
<dbReference type="SUPFAM" id="SSF52949">
    <property type="entry name" value="Macro domain-like"/>
    <property type="match status" value="1"/>
</dbReference>
<evidence type="ECO:0000256" key="2">
    <source>
        <dbReference type="ARBA" id="ARBA00011867"/>
    </source>
</evidence>
<dbReference type="InterPro" id="IPR000819">
    <property type="entry name" value="Peptidase_M17_C"/>
</dbReference>
<dbReference type="PANTHER" id="PTHR11963">
    <property type="entry name" value="LEUCINE AMINOPEPTIDASE-RELATED"/>
    <property type="match status" value="1"/>
</dbReference>
<feature type="domain" description="Peptidase M17 leucyl aminopeptidase N-terminal" evidence="7">
    <location>
        <begin position="42"/>
        <end position="175"/>
    </location>
</feature>
<gene>
    <name evidence="8" type="ORF">RND81_08G171600</name>
</gene>
<dbReference type="Gene3D" id="3.40.630.10">
    <property type="entry name" value="Zn peptidases"/>
    <property type="match status" value="1"/>
</dbReference>
<evidence type="ECO:0000313" key="9">
    <source>
        <dbReference type="Proteomes" id="UP001443914"/>
    </source>
</evidence>
<evidence type="ECO:0008006" key="10">
    <source>
        <dbReference type="Google" id="ProtNLM"/>
    </source>
</evidence>
<reference evidence="8" key="1">
    <citation type="submission" date="2024-03" db="EMBL/GenBank/DDBJ databases">
        <title>WGS assembly of Saponaria officinalis var. Norfolk2.</title>
        <authorList>
            <person name="Jenkins J."/>
            <person name="Shu S."/>
            <person name="Grimwood J."/>
            <person name="Barry K."/>
            <person name="Goodstein D."/>
            <person name="Schmutz J."/>
            <person name="Leebens-Mack J."/>
            <person name="Osbourn A."/>
        </authorList>
    </citation>
    <scope>NUCLEOTIDE SEQUENCE [LARGE SCALE GENOMIC DNA]</scope>
    <source>
        <strain evidence="8">JIC</strain>
    </source>
</reference>
<keyword evidence="5" id="KW-0378">Hydrolase</keyword>
<evidence type="ECO:0000256" key="3">
    <source>
        <dbReference type="ARBA" id="ARBA00022438"/>
    </source>
</evidence>
<evidence type="ECO:0000259" key="7">
    <source>
        <dbReference type="Pfam" id="PF02789"/>
    </source>
</evidence>
<dbReference type="GO" id="GO:0006508">
    <property type="term" value="P:proteolysis"/>
    <property type="evidence" value="ECO:0007669"/>
    <property type="project" value="UniProtKB-KW"/>
</dbReference>
<keyword evidence="9" id="KW-1185">Reference proteome</keyword>
<comment type="similarity">
    <text evidence="1">Belongs to the peptidase M17 family.</text>
</comment>
<organism evidence="8 9">
    <name type="scientific">Saponaria officinalis</name>
    <name type="common">Common soapwort</name>
    <name type="synonym">Lychnis saponaria</name>
    <dbReference type="NCBI Taxonomy" id="3572"/>
    <lineage>
        <taxon>Eukaryota</taxon>
        <taxon>Viridiplantae</taxon>
        <taxon>Streptophyta</taxon>
        <taxon>Embryophyta</taxon>
        <taxon>Tracheophyta</taxon>
        <taxon>Spermatophyta</taxon>
        <taxon>Magnoliopsida</taxon>
        <taxon>eudicotyledons</taxon>
        <taxon>Gunneridae</taxon>
        <taxon>Pentapetalae</taxon>
        <taxon>Caryophyllales</taxon>
        <taxon>Caryophyllaceae</taxon>
        <taxon>Caryophylleae</taxon>
        <taxon>Saponaria</taxon>
    </lineage>
</organism>
<feature type="domain" description="Cytosol aminopeptidase" evidence="6">
    <location>
        <begin position="212"/>
        <end position="330"/>
    </location>
</feature>
<dbReference type="Pfam" id="PF02789">
    <property type="entry name" value="Peptidase_M17_N"/>
    <property type="match status" value="1"/>
</dbReference>
<comment type="subunit">
    <text evidence="2">Homohexamer (dimer of homotrimers).</text>
</comment>
<dbReference type="Proteomes" id="UP001443914">
    <property type="component" value="Unassembled WGS sequence"/>
</dbReference>
<comment type="caution">
    <text evidence="8">The sequence shown here is derived from an EMBL/GenBank/DDBJ whole genome shotgun (WGS) entry which is preliminary data.</text>
</comment>
<dbReference type="GO" id="GO:0070006">
    <property type="term" value="F:metalloaminopeptidase activity"/>
    <property type="evidence" value="ECO:0007669"/>
    <property type="project" value="InterPro"/>
</dbReference>
<evidence type="ECO:0000256" key="5">
    <source>
        <dbReference type="ARBA" id="ARBA00022801"/>
    </source>
</evidence>
<dbReference type="Pfam" id="PF00883">
    <property type="entry name" value="Peptidase_M17"/>
    <property type="match status" value="1"/>
</dbReference>
<dbReference type="InterPro" id="IPR008283">
    <property type="entry name" value="Peptidase_M17_N"/>
</dbReference>
<dbReference type="SUPFAM" id="SSF53187">
    <property type="entry name" value="Zn-dependent exopeptidases"/>
    <property type="match status" value="1"/>
</dbReference>
<evidence type="ECO:0000256" key="1">
    <source>
        <dbReference type="ARBA" id="ARBA00009528"/>
    </source>
</evidence>
<name>A0AAW1J8R4_SAPOF</name>
<evidence type="ECO:0000259" key="6">
    <source>
        <dbReference type="Pfam" id="PF00883"/>
    </source>
</evidence>
<evidence type="ECO:0000256" key="4">
    <source>
        <dbReference type="ARBA" id="ARBA00022670"/>
    </source>
</evidence>
<dbReference type="AlphaFoldDB" id="A0AAW1J8R4"/>
<protein>
    <recommendedName>
        <fullName evidence="10">Cytosol aminopeptidase domain-containing protein</fullName>
    </recommendedName>
</protein>
<dbReference type="EMBL" id="JBDFQZ010000008">
    <property type="protein sequence ID" value="KAK9699405.1"/>
    <property type="molecule type" value="Genomic_DNA"/>
</dbReference>
<dbReference type="Gene3D" id="3.40.220.10">
    <property type="entry name" value="Leucine Aminopeptidase, subunit E, domain 1"/>
    <property type="match status" value="1"/>
</dbReference>
<accession>A0AAW1J8R4</accession>
<dbReference type="GO" id="GO:0005737">
    <property type="term" value="C:cytoplasm"/>
    <property type="evidence" value="ECO:0007669"/>
    <property type="project" value="InterPro"/>
</dbReference>
<keyword evidence="3" id="KW-0031">Aminopeptidase</keyword>
<dbReference type="PANTHER" id="PTHR11963:SF23">
    <property type="entry name" value="CYTOSOL AMINOPEPTIDASE"/>
    <property type="match status" value="1"/>
</dbReference>
<sequence length="348" mass="36584">MARSVSTPNLGLTEPAVIEPLKICFGVKDVDALEWEGDLLAVGVAEIDMSKDDDMKFQNSILKRLDYKLGGLLCEASTEEDFAGKIGQSTILRLPGLATKRVCLIGLGHRPPSIAAYHAFGEAVAAAAKTAHASNVAILLASSHSLSPDSILNSVSAIASGTMLGMHDDSRFKSESKKPSLKSLDFIGFGTGPELEKRLKYVGNICSGVIFGRELVNTPANVLTPGALAREASQIASDFNDVFTAKILNADQCKELGMGSYLGVAAASANPPHFIHLCYKPPSGLVKAKLALVGKGLTFDSGGYNIKTGPICAIKLMKFDMGGSAAVLGAKLNPLVLRFISLLPPAKT</sequence>
<evidence type="ECO:0000313" key="8">
    <source>
        <dbReference type="EMBL" id="KAK9699405.1"/>
    </source>
</evidence>
<dbReference type="PRINTS" id="PR00481">
    <property type="entry name" value="LAMNOPPTDASE"/>
</dbReference>